<dbReference type="AlphaFoldDB" id="A0A388MDU8"/>
<reference evidence="1 2" key="1">
    <citation type="journal article" date="2018" name="Cell">
        <title>The Chara Genome: Secondary Complexity and Implications for Plant Terrestrialization.</title>
        <authorList>
            <person name="Nishiyama T."/>
            <person name="Sakayama H."/>
            <person name="Vries J.D."/>
            <person name="Buschmann H."/>
            <person name="Saint-Marcoux D."/>
            <person name="Ullrich K.K."/>
            <person name="Haas F.B."/>
            <person name="Vanderstraeten L."/>
            <person name="Becker D."/>
            <person name="Lang D."/>
            <person name="Vosolsobe S."/>
            <person name="Rombauts S."/>
            <person name="Wilhelmsson P.K.I."/>
            <person name="Janitza P."/>
            <person name="Kern R."/>
            <person name="Heyl A."/>
            <person name="Rumpler F."/>
            <person name="Villalobos L.I.A.C."/>
            <person name="Clay J.M."/>
            <person name="Skokan R."/>
            <person name="Toyoda A."/>
            <person name="Suzuki Y."/>
            <person name="Kagoshima H."/>
            <person name="Schijlen E."/>
            <person name="Tajeshwar N."/>
            <person name="Catarino B."/>
            <person name="Hetherington A.J."/>
            <person name="Saltykova A."/>
            <person name="Bonnot C."/>
            <person name="Breuninger H."/>
            <person name="Symeonidi A."/>
            <person name="Radhakrishnan G.V."/>
            <person name="Van Nieuwerburgh F."/>
            <person name="Deforce D."/>
            <person name="Chang C."/>
            <person name="Karol K.G."/>
            <person name="Hedrich R."/>
            <person name="Ulvskov P."/>
            <person name="Glockner G."/>
            <person name="Delwiche C.F."/>
            <person name="Petrasek J."/>
            <person name="Van de Peer Y."/>
            <person name="Friml J."/>
            <person name="Beilby M."/>
            <person name="Dolan L."/>
            <person name="Kohara Y."/>
            <person name="Sugano S."/>
            <person name="Fujiyama A."/>
            <person name="Delaux P.-M."/>
            <person name="Quint M."/>
            <person name="TheiBen G."/>
            <person name="Hagemann M."/>
            <person name="Harholt J."/>
            <person name="Dunand C."/>
            <person name="Zachgo S."/>
            <person name="Langdale J."/>
            <person name="Maumus F."/>
            <person name="Straeten D.V.D."/>
            <person name="Gould S.B."/>
            <person name="Rensing S.A."/>
        </authorList>
    </citation>
    <scope>NUCLEOTIDE SEQUENCE [LARGE SCALE GENOMIC DNA]</scope>
    <source>
        <strain evidence="1 2">S276</strain>
    </source>
</reference>
<evidence type="ECO:0000313" key="1">
    <source>
        <dbReference type="EMBL" id="GBG92675.1"/>
    </source>
</evidence>
<name>A0A388MDU8_CHABU</name>
<evidence type="ECO:0000313" key="2">
    <source>
        <dbReference type="Proteomes" id="UP000265515"/>
    </source>
</evidence>
<protein>
    <submittedName>
        <fullName evidence="1">Uncharacterized protein</fullName>
    </submittedName>
</protein>
<dbReference type="Proteomes" id="UP000265515">
    <property type="component" value="Unassembled WGS sequence"/>
</dbReference>
<organism evidence="1 2">
    <name type="scientific">Chara braunii</name>
    <name type="common">Braun's stonewort</name>
    <dbReference type="NCBI Taxonomy" id="69332"/>
    <lineage>
        <taxon>Eukaryota</taxon>
        <taxon>Viridiplantae</taxon>
        <taxon>Streptophyta</taxon>
        <taxon>Charophyceae</taxon>
        <taxon>Charales</taxon>
        <taxon>Characeae</taxon>
        <taxon>Chara</taxon>
    </lineage>
</organism>
<gene>
    <name evidence="1" type="ORF">CBR_g56705</name>
</gene>
<dbReference type="EMBL" id="BFEA01001111">
    <property type="protein sequence ID" value="GBG92675.1"/>
    <property type="molecule type" value="Genomic_DNA"/>
</dbReference>
<comment type="caution">
    <text evidence="1">The sequence shown here is derived from an EMBL/GenBank/DDBJ whole genome shotgun (WGS) entry which is preliminary data.</text>
</comment>
<keyword evidence="2" id="KW-1185">Reference proteome</keyword>
<sequence>MLAKFLYPACLQTRIEEFNVHASRWVISPGGGRNLSGGNPLRLHRLPTTICCERFECEHARWDPKDGELCLSRARREETLVEAPSDTDVLIVRRTCVEAFRPSGRVGSVVHSFLSSPAFLDGEMRVCTLLSVRFGRAVASGCGPKLSVIPSRVVVRVVWLTCDHWVWCGRVRFAANLLGGCGGLCWIVRYLAVGDGLRREVHLQFKQLDFAASQQLIARSTIVRRSFGRRSGVTCLRAARPSLLTSHPLPG</sequence>
<accession>A0A388MDU8</accession>
<dbReference type="Gramene" id="GBG92675">
    <property type="protein sequence ID" value="GBG92675"/>
    <property type="gene ID" value="CBR_g56705"/>
</dbReference>
<proteinExistence type="predicted"/>